<name>A0ABQ2D0B1_9DEIO</name>
<proteinExistence type="inferred from homology"/>
<protein>
    <recommendedName>
        <fullName evidence="4 10">Nicotinate-nucleotide--dimethylbenzimidazole phosphoribosyltransferase</fullName>
        <shortName evidence="10">NN:DBI PRT</shortName>
        <ecNumber evidence="3 10">2.4.2.21</ecNumber>
    </recommendedName>
    <alternativeName>
        <fullName evidence="8 10">N(1)-alpha-phosphoribosyltransferase</fullName>
    </alternativeName>
</protein>
<evidence type="ECO:0000256" key="3">
    <source>
        <dbReference type="ARBA" id="ARBA00011991"/>
    </source>
</evidence>
<accession>A0ABQ2D0B1</accession>
<keyword evidence="12" id="KW-1185">Reference proteome</keyword>
<keyword evidence="6 10" id="KW-0328">Glycosyltransferase</keyword>
<keyword evidence="5 10" id="KW-0169">Cobalamin biosynthesis</keyword>
<comment type="function">
    <text evidence="10">Catalyzes the synthesis of alpha-ribazole-5'-phosphate from nicotinate mononucleotide (NAMN) and 5,6-dimethylbenzimidazole (DMB).</text>
</comment>
<evidence type="ECO:0000256" key="6">
    <source>
        <dbReference type="ARBA" id="ARBA00022676"/>
    </source>
</evidence>
<evidence type="ECO:0000256" key="10">
    <source>
        <dbReference type="HAMAP-Rule" id="MF_00230"/>
    </source>
</evidence>
<comment type="pathway">
    <text evidence="1 10">Nucleoside biosynthesis; alpha-ribazole biosynthesis; alpha-ribazole from 5,6-dimethylbenzimidazole: step 1/2.</text>
</comment>
<dbReference type="Gene3D" id="3.40.50.10210">
    <property type="match status" value="1"/>
</dbReference>
<gene>
    <name evidence="10 11" type="primary">cobT</name>
    <name evidence="11" type="ORF">GCM10008938_25530</name>
</gene>
<evidence type="ECO:0000256" key="5">
    <source>
        <dbReference type="ARBA" id="ARBA00022573"/>
    </source>
</evidence>
<sequence>MQTLLDQIQPLNAQALQNALERQNQLTKPPKSLGKLETLGIRLAGILGTEKPEIKNPVAIVCAGDHGVCEEGVSAFPASVTPLMVLNFLASGAAVNAIARTVGAKVQVINAGVNADLPDHPALVNTPVSKGTRNLRLESALTRKEAEQAVLLGAEVARQAIQAGAGILVPGEMGIGNTTPAAAITARMLDLDPAQVTGRGTGISDEGLAHKIQVIADALGRKASDNQDPLGVLADLGGLEIAAMTGVMLAGAAHRVPVVIDGFIAGSAALIAAALSPLAAQYFFASHQSVEIGHIRQLIHLGLEPLLNLDMRLGEGTGGVLCVPILQAAASVLKNMATFAEAGIG</sequence>
<dbReference type="Proteomes" id="UP000632222">
    <property type="component" value="Unassembled WGS sequence"/>
</dbReference>
<dbReference type="RefSeq" id="WP_229684773.1">
    <property type="nucleotide sequence ID" value="NZ_BMOD01000008.1"/>
</dbReference>
<comment type="similarity">
    <text evidence="2 10">Belongs to the CobT family.</text>
</comment>
<dbReference type="NCBIfam" id="NF000996">
    <property type="entry name" value="PRK00105.1"/>
    <property type="match status" value="1"/>
</dbReference>
<evidence type="ECO:0000256" key="7">
    <source>
        <dbReference type="ARBA" id="ARBA00022679"/>
    </source>
</evidence>
<dbReference type="SUPFAM" id="SSF52733">
    <property type="entry name" value="Nicotinate mononucleotide:5,6-dimethylbenzimidazole phosphoribosyltransferase (CobT)"/>
    <property type="match status" value="1"/>
</dbReference>
<comment type="caution">
    <text evidence="11">The sequence shown here is derived from an EMBL/GenBank/DDBJ whole genome shotgun (WGS) entry which is preliminary data.</text>
</comment>
<dbReference type="EMBL" id="BMOD01000008">
    <property type="protein sequence ID" value="GGJ38312.1"/>
    <property type="molecule type" value="Genomic_DNA"/>
</dbReference>
<reference evidence="12" key="1">
    <citation type="journal article" date="2019" name="Int. J. Syst. Evol. Microbiol.">
        <title>The Global Catalogue of Microorganisms (GCM) 10K type strain sequencing project: providing services to taxonomists for standard genome sequencing and annotation.</title>
        <authorList>
            <consortium name="The Broad Institute Genomics Platform"/>
            <consortium name="The Broad Institute Genome Sequencing Center for Infectious Disease"/>
            <person name="Wu L."/>
            <person name="Ma J."/>
        </authorList>
    </citation>
    <scope>NUCLEOTIDE SEQUENCE [LARGE SCALE GENOMIC DNA]</scope>
    <source>
        <strain evidence="12">JCM 14370</strain>
    </source>
</reference>
<dbReference type="PANTHER" id="PTHR43463">
    <property type="entry name" value="NICOTINATE-NUCLEOTIDE--DIMETHYLBENZIMIDAZOLE PHOSPHORIBOSYLTRANSFERASE"/>
    <property type="match status" value="1"/>
</dbReference>
<dbReference type="CDD" id="cd02439">
    <property type="entry name" value="DMB-PRT_CobT"/>
    <property type="match status" value="1"/>
</dbReference>
<dbReference type="InterPro" id="IPR017846">
    <property type="entry name" value="Nict_dMeBzImd_PRibTrfase_bact"/>
</dbReference>
<evidence type="ECO:0000313" key="12">
    <source>
        <dbReference type="Proteomes" id="UP000632222"/>
    </source>
</evidence>
<evidence type="ECO:0000256" key="2">
    <source>
        <dbReference type="ARBA" id="ARBA00007110"/>
    </source>
</evidence>
<dbReference type="InterPro" id="IPR023195">
    <property type="entry name" value="Nict_dMeBzImd_PRibTrfase_N"/>
</dbReference>
<keyword evidence="7 10" id="KW-0808">Transferase</keyword>
<dbReference type="Pfam" id="PF02277">
    <property type="entry name" value="DBI_PRT"/>
    <property type="match status" value="1"/>
</dbReference>
<dbReference type="GO" id="GO:0016757">
    <property type="term" value="F:glycosyltransferase activity"/>
    <property type="evidence" value="ECO:0007669"/>
    <property type="project" value="UniProtKB-KW"/>
</dbReference>
<feature type="active site" description="Proton acceptor" evidence="10">
    <location>
        <position position="315"/>
    </location>
</feature>
<dbReference type="InterPro" id="IPR003200">
    <property type="entry name" value="Nict_dMeBzImd_PRibTrfase"/>
</dbReference>
<evidence type="ECO:0000256" key="1">
    <source>
        <dbReference type="ARBA" id="ARBA00005049"/>
    </source>
</evidence>
<comment type="catalytic activity">
    <reaction evidence="9 10">
        <text>5,6-dimethylbenzimidazole + nicotinate beta-D-ribonucleotide = alpha-ribazole 5'-phosphate + nicotinate + H(+)</text>
        <dbReference type="Rhea" id="RHEA:11196"/>
        <dbReference type="ChEBI" id="CHEBI:15378"/>
        <dbReference type="ChEBI" id="CHEBI:15890"/>
        <dbReference type="ChEBI" id="CHEBI:32544"/>
        <dbReference type="ChEBI" id="CHEBI:57502"/>
        <dbReference type="ChEBI" id="CHEBI:57918"/>
        <dbReference type="EC" id="2.4.2.21"/>
    </reaction>
</comment>
<evidence type="ECO:0000256" key="9">
    <source>
        <dbReference type="ARBA" id="ARBA00047340"/>
    </source>
</evidence>
<dbReference type="HAMAP" id="MF_00230">
    <property type="entry name" value="CobT"/>
    <property type="match status" value="1"/>
</dbReference>
<dbReference type="InterPro" id="IPR036087">
    <property type="entry name" value="Nict_dMeBzImd_PRibTrfase_sf"/>
</dbReference>
<dbReference type="PANTHER" id="PTHR43463:SF1">
    <property type="entry name" value="NICOTINATE-NUCLEOTIDE--DIMETHYLBENZIMIDAZOLE PHOSPHORIBOSYLTRANSFERASE"/>
    <property type="match status" value="1"/>
</dbReference>
<organism evidence="11 12">
    <name type="scientific">Deinococcus roseus</name>
    <dbReference type="NCBI Taxonomy" id="392414"/>
    <lineage>
        <taxon>Bacteria</taxon>
        <taxon>Thermotogati</taxon>
        <taxon>Deinococcota</taxon>
        <taxon>Deinococci</taxon>
        <taxon>Deinococcales</taxon>
        <taxon>Deinococcaceae</taxon>
        <taxon>Deinococcus</taxon>
    </lineage>
</organism>
<evidence type="ECO:0000313" key="11">
    <source>
        <dbReference type="EMBL" id="GGJ38312.1"/>
    </source>
</evidence>
<dbReference type="Gene3D" id="1.10.1610.10">
    <property type="match status" value="1"/>
</dbReference>
<evidence type="ECO:0000256" key="4">
    <source>
        <dbReference type="ARBA" id="ARBA00015486"/>
    </source>
</evidence>
<evidence type="ECO:0000256" key="8">
    <source>
        <dbReference type="ARBA" id="ARBA00030686"/>
    </source>
</evidence>
<dbReference type="EC" id="2.4.2.21" evidence="3 10"/>
<dbReference type="NCBIfam" id="TIGR03160">
    <property type="entry name" value="cobT_DBIPRT"/>
    <property type="match status" value="1"/>
</dbReference>